<keyword evidence="3" id="KW-1185">Reference proteome</keyword>
<feature type="compositionally biased region" description="Basic residues" evidence="1">
    <location>
        <begin position="45"/>
        <end position="54"/>
    </location>
</feature>
<feature type="compositionally biased region" description="Basic and acidic residues" evidence="1">
    <location>
        <begin position="77"/>
        <end position="91"/>
    </location>
</feature>
<dbReference type="Proteomes" id="UP000030669">
    <property type="component" value="Unassembled WGS sequence"/>
</dbReference>
<name>S7S1H0_GLOTA</name>
<dbReference type="EMBL" id="KB469296">
    <property type="protein sequence ID" value="EPQ61300.1"/>
    <property type="molecule type" value="Genomic_DNA"/>
</dbReference>
<dbReference type="KEGG" id="gtr:GLOTRDRAFT_125021"/>
<reference evidence="2 3" key="1">
    <citation type="journal article" date="2012" name="Science">
        <title>The Paleozoic origin of enzymatic lignin decomposition reconstructed from 31 fungal genomes.</title>
        <authorList>
            <person name="Floudas D."/>
            <person name="Binder M."/>
            <person name="Riley R."/>
            <person name="Barry K."/>
            <person name="Blanchette R.A."/>
            <person name="Henrissat B."/>
            <person name="Martinez A.T."/>
            <person name="Otillar R."/>
            <person name="Spatafora J.W."/>
            <person name="Yadav J.S."/>
            <person name="Aerts A."/>
            <person name="Benoit I."/>
            <person name="Boyd A."/>
            <person name="Carlson A."/>
            <person name="Copeland A."/>
            <person name="Coutinho P.M."/>
            <person name="de Vries R.P."/>
            <person name="Ferreira P."/>
            <person name="Findley K."/>
            <person name="Foster B."/>
            <person name="Gaskell J."/>
            <person name="Glotzer D."/>
            <person name="Gorecki P."/>
            <person name="Heitman J."/>
            <person name="Hesse C."/>
            <person name="Hori C."/>
            <person name="Igarashi K."/>
            <person name="Jurgens J.A."/>
            <person name="Kallen N."/>
            <person name="Kersten P."/>
            <person name="Kohler A."/>
            <person name="Kuees U."/>
            <person name="Kumar T.K.A."/>
            <person name="Kuo A."/>
            <person name="LaButti K."/>
            <person name="Larrondo L.F."/>
            <person name="Lindquist E."/>
            <person name="Ling A."/>
            <person name="Lombard V."/>
            <person name="Lucas S."/>
            <person name="Lundell T."/>
            <person name="Martin R."/>
            <person name="McLaughlin D.J."/>
            <person name="Morgenstern I."/>
            <person name="Morin E."/>
            <person name="Murat C."/>
            <person name="Nagy L.G."/>
            <person name="Nolan M."/>
            <person name="Ohm R.A."/>
            <person name="Patyshakuliyeva A."/>
            <person name="Rokas A."/>
            <person name="Ruiz-Duenas F.J."/>
            <person name="Sabat G."/>
            <person name="Salamov A."/>
            <person name="Samejima M."/>
            <person name="Schmutz J."/>
            <person name="Slot J.C."/>
            <person name="St John F."/>
            <person name="Stenlid J."/>
            <person name="Sun H."/>
            <person name="Sun S."/>
            <person name="Syed K."/>
            <person name="Tsang A."/>
            <person name="Wiebenga A."/>
            <person name="Young D."/>
            <person name="Pisabarro A."/>
            <person name="Eastwood D.C."/>
            <person name="Martin F."/>
            <person name="Cullen D."/>
            <person name="Grigoriev I.V."/>
            <person name="Hibbett D.S."/>
        </authorList>
    </citation>
    <scope>NUCLEOTIDE SEQUENCE [LARGE SCALE GENOMIC DNA]</scope>
    <source>
        <strain evidence="2 3">ATCC 11539</strain>
    </source>
</reference>
<gene>
    <name evidence="2" type="ORF">GLOTRDRAFT_125021</name>
</gene>
<dbReference type="HOGENOM" id="CLU_990624_0_0_1"/>
<protein>
    <submittedName>
        <fullName evidence="2">Uncharacterized protein</fullName>
    </submittedName>
</protein>
<feature type="region of interest" description="Disordered" evidence="1">
    <location>
        <begin position="38"/>
        <end position="108"/>
    </location>
</feature>
<feature type="compositionally biased region" description="Basic and acidic residues" evidence="1">
    <location>
        <begin position="55"/>
        <end position="65"/>
    </location>
</feature>
<evidence type="ECO:0000256" key="1">
    <source>
        <dbReference type="SAM" id="MobiDB-lite"/>
    </source>
</evidence>
<dbReference type="RefSeq" id="XP_007861499.1">
    <property type="nucleotide sequence ID" value="XM_007863308.1"/>
</dbReference>
<evidence type="ECO:0000313" key="2">
    <source>
        <dbReference type="EMBL" id="EPQ61300.1"/>
    </source>
</evidence>
<dbReference type="GeneID" id="19301173"/>
<evidence type="ECO:0000313" key="3">
    <source>
        <dbReference type="Proteomes" id="UP000030669"/>
    </source>
</evidence>
<proteinExistence type="predicted"/>
<accession>S7S1H0</accession>
<organism evidence="2 3">
    <name type="scientific">Gloeophyllum trabeum (strain ATCC 11539 / FP-39264 / Madison 617)</name>
    <name type="common">Brown rot fungus</name>
    <dbReference type="NCBI Taxonomy" id="670483"/>
    <lineage>
        <taxon>Eukaryota</taxon>
        <taxon>Fungi</taxon>
        <taxon>Dikarya</taxon>
        <taxon>Basidiomycota</taxon>
        <taxon>Agaricomycotina</taxon>
        <taxon>Agaricomycetes</taxon>
        <taxon>Gloeophyllales</taxon>
        <taxon>Gloeophyllaceae</taxon>
        <taxon>Gloeophyllum</taxon>
    </lineage>
</organism>
<sequence>MSAYEQEDPNDNRPFDQVICKDIIPQISPEVLQQWSVMSPEMMKKKERNAKAKACRQEKAAEKVAQKAASTSANVLRESDNLDSEHDDPKTARPRKKSRTEAPTPDSDASDISAYVLVTILLSLTLKVPARGKVANALPKVILHGPFFFGVNTAYNEFLQAIATAVGSMVMSIGERIKDRVIEVWMPPPTKSLDAVPVGWYTGTENQVPEVDYDEILNPPQTMSIREQMAGLDVVELGADLAARFYNVPERTGTLWNILVYSIIVQGIKLMWVSDIIGGAQ</sequence>
<dbReference type="AlphaFoldDB" id="S7S1H0"/>